<dbReference type="Pfam" id="PF02878">
    <property type="entry name" value="PGM_PMM_I"/>
    <property type="match status" value="1"/>
</dbReference>
<comment type="similarity">
    <text evidence="2">Belongs to the phosphohexose mutase family.</text>
</comment>
<keyword evidence="3" id="KW-0597">Phosphoprotein</keyword>
<dbReference type="AlphaFoldDB" id="A0A9N9XW30"/>
<dbReference type="SUPFAM" id="SSF55957">
    <property type="entry name" value="Phosphoglucomutase, C-terminal domain"/>
    <property type="match status" value="1"/>
</dbReference>
<evidence type="ECO:0000313" key="11">
    <source>
        <dbReference type="Proteomes" id="UP001153712"/>
    </source>
</evidence>
<evidence type="ECO:0000256" key="4">
    <source>
        <dbReference type="ARBA" id="ARBA00022723"/>
    </source>
</evidence>
<evidence type="ECO:0000256" key="1">
    <source>
        <dbReference type="ARBA" id="ARBA00001946"/>
    </source>
</evidence>
<dbReference type="InterPro" id="IPR016055">
    <property type="entry name" value="A-D-PHexomutase_a/b/a-I/II/III"/>
</dbReference>
<keyword evidence="5" id="KW-0460">Magnesium</keyword>
<evidence type="ECO:0000256" key="5">
    <source>
        <dbReference type="ARBA" id="ARBA00022842"/>
    </source>
</evidence>
<dbReference type="PROSITE" id="PS00710">
    <property type="entry name" value="PGM_PMM"/>
    <property type="match status" value="1"/>
</dbReference>
<keyword evidence="11" id="KW-1185">Reference proteome</keyword>
<evidence type="ECO:0000256" key="2">
    <source>
        <dbReference type="ARBA" id="ARBA00010231"/>
    </source>
</evidence>
<dbReference type="GO" id="GO:0006166">
    <property type="term" value="P:purine ribonucleoside salvage"/>
    <property type="evidence" value="ECO:0007669"/>
    <property type="project" value="TreeGrafter"/>
</dbReference>
<evidence type="ECO:0000313" key="10">
    <source>
        <dbReference type="EMBL" id="CAG9864289.1"/>
    </source>
</evidence>
<dbReference type="GO" id="GO:0000287">
    <property type="term" value="F:magnesium ion binding"/>
    <property type="evidence" value="ECO:0007669"/>
    <property type="project" value="InterPro"/>
</dbReference>
<sequence>MSVEINTGCAYRDRLIAEWLRMDKNPKTIKELKTLLEQRKYDDISVLLGKRLAFGTAGLRGKMGTGNAQLNDLVIIQTSQGLLKHLVKNREELLKRGGLVVGYDGRHNSKRWAELTASIFVQAGYKVYLFEDVMPTPFVSFAVKQYKCACGVMVTASHNPKEDNGYKVYSDRAVQINEPEDGHIQNAILENLEPWDGSWDTDVLEKSPLLKRPLCDIQCRYLNYIDNAISEESKVLNKKVNLLFTYTPVHGVGYRYVKDICDKINIRLQIVEEQRDPHPDFPTVKYPNPEEGKPVFELAMKTADAHDSKLIMATDPDADRFAMAEKQPCSCWKIFTGNHLGALFAWWMFHSFKQSKNASTIPMDKVYMVYSTVSSMICKSMAKVEGFNTVDVLTGYKWIGSKALELEEKGNKVIFAFEEAIGYLVTTEILDKDGVSACAQMVTCASYVYSQGKTMDQMLAEIFDKYGLHITNNSYYICKDADVIERIFERLRNFRGQNTYPESVLNGKYKIKNIRDLTTGYDDNQQDKKAILPVSPSSQMITFYFENGTVCTLRTSGTEPKIKYYVELCASPDNKDAGAIKSTLDEMVKGICEEFLEPAKNKIAHQSEVK</sequence>
<evidence type="ECO:0000256" key="3">
    <source>
        <dbReference type="ARBA" id="ARBA00022553"/>
    </source>
</evidence>
<gene>
    <name evidence="10" type="ORF">PHYEVI_LOCUS10546</name>
</gene>
<reference evidence="10" key="1">
    <citation type="submission" date="2022-01" db="EMBL/GenBank/DDBJ databases">
        <authorList>
            <person name="King R."/>
        </authorList>
    </citation>
    <scope>NUCLEOTIDE SEQUENCE</scope>
</reference>
<dbReference type="GO" id="GO:0005975">
    <property type="term" value="P:carbohydrate metabolic process"/>
    <property type="evidence" value="ECO:0007669"/>
    <property type="project" value="InterPro"/>
</dbReference>
<evidence type="ECO:0000259" key="8">
    <source>
        <dbReference type="Pfam" id="PF02879"/>
    </source>
</evidence>
<organism evidence="10 11">
    <name type="scientific">Phyllotreta striolata</name>
    <name type="common">Striped flea beetle</name>
    <name type="synonym">Crioceris striolata</name>
    <dbReference type="NCBI Taxonomy" id="444603"/>
    <lineage>
        <taxon>Eukaryota</taxon>
        <taxon>Metazoa</taxon>
        <taxon>Ecdysozoa</taxon>
        <taxon>Arthropoda</taxon>
        <taxon>Hexapoda</taxon>
        <taxon>Insecta</taxon>
        <taxon>Pterygota</taxon>
        <taxon>Neoptera</taxon>
        <taxon>Endopterygota</taxon>
        <taxon>Coleoptera</taxon>
        <taxon>Polyphaga</taxon>
        <taxon>Cucujiformia</taxon>
        <taxon>Chrysomeloidea</taxon>
        <taxon>Chrysomelidae</taxon>
        <taxon>Galerucinae</taxon>
        <taxon>Alticini</taxon>
        <taxon>Phyllotreta</taxon>
    </lineage>
</organism>
<dbReference type="GO" id="GO:0005634">
    <property type="term" value="C:nucleus"/>
    <property type="evidence" value="ECO:0007669"/>
    <property type="project" value="TreeGrafter"/>
</dbReference>
<dbReference type="Proteomes" id="UP001153712">
    <property type="component" value="Chromosome 7"/>
</dbReference>
<dbReference type="Gene3D" id="3.40.120.10">
    <property type="entry name" value="Alpha-D-Glucose-1,6-Bisphosphate, subunit A, domain 3"/>
    <property type="match status" value="3"/>
</dbReference>
<dbReference type="InterPro" id="IPR005844">
    <property type="entry name" value="A-D-PHexomutase_a/b/a-I"/>
</dbReference>
<dbReference type="PANTHER" id="PTHR45745:SF1">
    <property type="entry name" value="PHOSPHOGLUCOMUTASE 2B-RELATED"/>
    <property type="match status" value="1"/>
</dbReference>
<dbReference type="InterPro" id="IPR005846">
    <property type="entry name" value="A-D-PHexomutase_a/b/a-III"/>
</dbReference>
<keyword evidence="6" id="KW-0413">Isomerase</keyword>
<evidence type="ECO:0000256" key="6">
    <source>
        <dbReference type="ARBA" id="ARBA00023235"/>
    </source>
</evidence>
<feature type="domain" description="Alpha-D-phosphohexomutase alpha/beta/alpha" evidence="9">
    <location>
        <begin position="337"/>
        <end position="466"/>
    </location>
</feature>
<dbReference type="GO" id="GO:0008973">
    <property type="term" value="F:phosphopentomutase activity"/>
    <property type="evidence" value="ECO:0007669"/>
    <property type="project" value="TreeGrafter"/>
</dbReference>
<protein>
    <recommendedName>
        <fullName evidence="12">Phosphoglucomutase-2</fullName>
    </recommendedName>
</protein>
<dbReference type="SUPFAM" id="SSF53738">
    <property type="entry name" value="Phosphoglucomutase, first 3 domains"/>
    <property type="match status" value="3"/>
</dbReference>
<dbReference type="OrthoDB" id="8300170at2759"/>
<dbReference type="InterPro" id="IPR016066">
    <property type="entry name" value="A-D-PHexomutase_CS"/>
</dbReference>
<dbReference type="CDD" id="cd05799">
    <property type="entry name" value="PGM2"/>
    <property type="match status" value="1"/>
</dbReference>
<dbReference type="Pfam" id="PF02879">
    <property type="entry name" value="PGM_PMM_II"/>
    <property type="match status" value="1"/>
</dbReference>
<dbReference type="InterPro" id="IPR036900">
    <property type="entry name" value="A-D-PHexomutase_C_sf"/>
</dbReference>
<dbReference type="Pfam" id="PF02880">
    <property type="entry name" value="PGM_PMM_III"/>
    <property type="match status" value="1"/>
</dbReference>
<evidence type="ECO:0008006" key="12">
    <source>
        <dbReference type="Google" id="ProtNLM"/>
    </source>
</evidence>
<comment type="cofactor">
    <cofactor evidence="1">
        <name>Mg(2+)</name>
        <dbReference type="ChEBI" id="CHEBI:18420"/>
    </cofactor>
</comment>
<dbReference type="EMBL" id="OU900100">
    <property type="protein sequence ID" value="CAG9864289.1"/>
    <property type="molecule type" value="Genomic_DNA"/>
</dbReference>
<feature type="domain" description="Alpha-D-phosphohexomutase alpha/beta/alpha" evidence="7">
    <location>
        <begin position="52"/>
        <end position="191"/>
    </location>
</feature>
<proteinExistence type="inferred from homology"/>
<keyword evidence="4" id="KW-0479">Metal-binding</keyword>
<dbReference type="PANTHER" id="PTHR45745">
    <property type="entry name" value="PHOSPHOMANNOMUTASE 45A"/>
    <property type="match status" value="1"/>
</dbReference>
<dbReference type="InterPro" id="IPR005845">
    <property type="entry name" value="A-D-PHexomutase_a/b/a-II"/>
</dbReference>
<name>A0A9N9XW30_PHYSR</name>
<evidence type="ECO:0000259" key="9">
    <source>
        <dbReference type="Pfam" id="PF02880"/>
    </source>
</evidence>
<feature type="domain" description="Alpha-D-phosphohexomutase alpha/beta/alpha" evidence="8">
    <location>
        <begin position="221"/>
        <end position="326"/>
    </location>
</feature>
<evidence type="ECO:0000259" key="7">
    <source>
        <dbReference type="Pfam" id="PF02878"/>
    </source>
</evidence>
<accession>A0A9N9XW30</accession>